<protein>
    <submittedName>
        <fullName evidence="1">Uncharacterized protein</fullName>
    </submittedName>
</protein>
<dbReference type="EMBL" id="CM056743">
    <property type="protein sequence ID" value="KAJ8673852.1"/>
    <property type="molecule type" value="Genomic_DNA"/>
</dbReference>
<gene>
    <name evidence="1" type="ORF">QAD02_005114</name>
</gene>
<evidence type="ECO:0000313" key="2">
    <source>
        <dbReference type="Proteomes" id="UP001239111"/>
    </source>
</evidence>
<proteinExistence type="predicted"/>
<comment type="caution">
    <text evidence="1">The sequence shown here is derived from an EMBL/GenBank/DDBJ whole genome shotgun (WGS) entry which is preliminary data.</text>
</comment>
<name>A0ACC2NRX5_9HYME</name>
<evidence type="ECO:0000313" key="1">
    <source>
        <dbReference type="EMBL" id="KAJ8673852.1"/>
    </source>
</evidence>
<reference evidence="1" key="1">
    <citation type="submission" date="2023-04" db="EMBL/GenBank/DDBJ databases">
        <title>A chromosome-level genome assembly of the parasitoid wasp Eretmocerus hayati.</title>
        <authorList>
            <person name="Zhong Y."/>
            <person name="Liu S."/>
            <person name="Liu Y."/>
        </authorList>
    </citation>
    <scope>NUCLEOTIDE SEQUENCE</scope>
    <source>
        <strain evidence="1">ZJU_SS_LIU_2023</strain>
    </source>
</reference>
<dbReference type="Proteomes" id="UP001239111">
    <property type="component" value="Chromosome 3"/>
</dbReference>
<sequence length="990" mass="112455">MVPESEEDWKNYQRLKSAIRHGHVGVANHLIQNGVLINVGGLTSYGYHSLTPLHLAVQHGSLDQIKSLLDRGSCVYAGDDFFETPLMLSVRLRKFAVTDLLLTADDLVESQHSFDPIKHLHIACLRNNMTVIKKLIAQGGDVNKAVQHESLHWSGYTPLHFAVENHSIDVVEILLKSGASMMKKNDKLLTPLHLADIVRDEAIIDILLEAQLFEPGNAEDDSGLSHFHIACTRNNKVIVEYFLKQGVDINLPISEKSSRWKNFVPIMFAIYYECPDVVELLLQHGANFTNLHTSNDEDSLGLAYKIGNQKIIDLLVNNRTVKNKIVPVRRELSDFKLACVKGDIRGIKKLVHRAQHGASELNTFLWNGWTPLHYMVRSYSEEMMDYFQYLSGSISVKDSRGRTPLHIFFEYCYDKPERHSIPSSLIDFERNPSDFDGLTHLHIACTTNQVDWIENFLKNGADVDCAVGTTSLKWSGYTPLHFAVKYCQSQVVDVLLNNGARISLKNGIGLSPFDTAVLSLNSRDITDECFWVMIWKMLLENETSNNDFDKRGFNLLHVVCSTKFMLNPDELAHYIDTLPGGIDQAIDYPASKYHKFTALHFAGKSGNNDIAKWLIGEGADIHLKNHDGYSPLQHEFDSPEDYGILRNNPGLLRVPGNPFDFRGYSYFHRACILGDRESMDYYLSSGVDINLRTRIDRHGRISAKTALHLVVNETRENVTDTVKYLIDNGADVMALDAYQNTPLHCMIDHRFNKAAAQLLVDRGADVNAQNFLGETPLHNACERSGNLKKINFLIGNGADINVENTRAETPLTHECKMLIDGEDANGKIILTLLKHVKKLMIIGMHVSTRNLKMYSRILKRHTFSTFQEFEIKKKCLEEIQLMKSRSVNKCTTVYDIVFSTPNHMTRLIPNSSLRKLIHSDDLSVSFPMYGYLIKLQVRRGLRRKPLLEKCEKIFNWMANLSVELTEKILDYLEDFELRNIIASVEIVRDL</sequence>
<keyword evidence="2" id="KW-1185">Reference proteome</keyword>
<accession>A0ACC2NRX5</accession>
<organism evidence="1 2">
    <name type="scientific">Eretmocerus hayati</name>
    <dbReference type="NCBI Taxonomy" id="131215"/>
    <lineage>
        <taxon>Eukaryota</taxon>
        <taxon>Metazoa</taxon>
        <taxon>Ecdysozoa</taxon>
        <taxon>Arthropoda</taxon>
        <taxon>Hexapoda</taxon>
        <taxon>Insecta</taxon>
        <taxon>Pterygota</taxon>
        <taxon>Neoptera</taxon>
        <taxon>Endopterygota</taxon>
        <taxon>Hymenoptera</taxon>
        <taxon>Apocrita</taxon>
        <taxon>Proctotrupomorpha</taxon>
        <taxon>Chalcidoidea</taxon>
        <taxon>Aphelinidae</taxon>
        <taxon>Aphelininae</taxon>
        <taxon>Eretmocerus</taxon>
    </lineage>
</organism>